<proteinExistence type="predicted"/>
<organism evidence="1 2">
    <name type="scientific">Saccharomyces uvarum</name>
    <name type="common">Yeast</name>
    <name type="synonym">Saccharomyces bayanus var. uvarum</name>
    <dbReference type="NCBI Taxonomy" id="230603"/>
    <lineage>
        <taxon>Eukaryota</taxon>
        <taxon>Fungi</taxon>
        <taxon>Dikarya</taxon>
        <taxon>Ascomycota</taxon>
        <taxon>Saccharomycotina</taxon>
        <taxon>Saccharomycetes</taxon>
        <taxon>Saccharomycetales</taxon>
        <taxon>Saccharomycetaceae</taxon>
        <taxon>Saccharomyces</taxon>
    </lineage>
</organism>
<keyword evidence="2" id="KW-1185">Reference proteome</keyword>
<dbReference type="EMBL" id="OX365938">
    <property type="protein sequence ID" value="CAI4046639.1"/>
    <property type="molecule type" value="Genomic_DNA"/>
</dbReference>
<sequence>MGIFSRTAGGLKSEIPSNPVLWGLKARILHDLEDQQAPSPWVWGTLPPACQATQCSVPTGFGATLHRLKPQRIPYAPASLVTDSGHSRALALGD</sequence>
<protein>
    <submittedName>
        <fullName evidence="1">Uncharacterized protein</fullName>
    </submittedName>
</protein>
<evidence type="ECO:0000313" key="1">
    <source>
        <dbReference type="EMBL" id="CAI4046639.1"/>
    </source>
</evidence>
<gene>
    <name evidence="1" type="primary">SUVZ11G2590</name>
    <name evidence="1" type="ORF">SUVZ_11G2590</name>
</gene>
<accession>A0ABN8WG56</accession>
<dbReference type="Proteomes" id="UP001162085">
    <property type="component" value="Chromosome 11"/>
</dbReference>
<name>A0ABN8WG56_SACUV</name>
<evidence type="ECO:0000313" key="2">
    <source>
        <dbReference type="Proteomes" id="UP001162085"/>
    </source>
</evidence>
<reference evidence="1" key="1">
    <citation type="submission" date="2022-10" db="EMBL/GenBank/DDBJ databases">
        <authorList>
            <person name="Byrne P K."/>
        </authorList>
    </citation>
    <scope>NUCLEOTIDE SEQUENCE</scope>
    <source>
        <strain evidence="1">ZP964</strain>
    </source>
</reference>